<dbReference type="EMBL" id="ML178837">
    <property type="protein sequence ID" value="TFK98816.1"/>
    <property type="molecule type" value="Genomic_DNA"/>
</dbReference>
<protein>
    <submittedName>
        <fullName evidence="2">Uncharacterized protein</fullName>
    </submittedName>
</protein>
<organism evidence="2 3">
    <name type="scientific">Pterulicium gracile</name>
    <dbReference type="NCBI Taxonomy" id="1884261"/>
    <lineage>
        <taxon>Eukaryota</taxon>
        <taxon>Fungi</taxon>
        <taxon>Dikarya</taxon>
        <taxon>Basidiomycota</taxon>
        <taxon>Agaricomycotina</taxon>
        <taxon>Agaricomycetes</taxon>
        <taxon>Agaricomycetidae</taxon>
        <taxon>Agaricales</taxon>
        <taxon>Pleurotineae</taxon>
        <taxon>Pterulaceae</taxon>
        <taxon>Pterulicium</taxon>
    </lineage>
</organism>
<reference evidence="2 3" key="1">
    <citation type="journal article" date="2019" name="Nat. Ecol. Evol.">
        <title>Megaphylogeny resolves global patterns of mushroom evolution.</title>
        <authorList>
            <person name="Varga T."/>
            <person name="Krizsan K."/>
            <person name="Foldi C."/>
            <person name="Dima B."/>
            <person name="Sanchez-Garcia M."/>
            <person name="Sanchez-Ramirez S."/>
            <person name="Szollosi G.J."/>
            <person name="Szarkandi J.G."/>
            <person name="Papp V."/>
            <person name="Albert L."/>
            <person name="Andreopoulos W."/>
            <person name="Angelini C."/>
            <person name="Antonin V."/>
            <person name="Barry K.W."/>
            <person name="Bougher N.L."/>
            <person name="Buchanan P."/>
            <person name="Buyck B."/>
            <person name="Bense V."/>
            <person name="Catcheside P."/>
            <person name="Chovatia M."/>
            <person name="Cooper J."/>
            <person name="Damon W."/>
            <person name="Desjardin D."/>
            <person name="Finy P."/>
            <person name="Geml J."/>
            <person name="Haridas S."/>
            <person name="Hughes K."/>
            <person name="Justo A."/>
            <person name="Karasinski D."/>
            <person name="Kautmanova I."/>
            <person name="Kiss B."/>
            <person name="Kocsube S."/>
            <person name="Kotiranta H."/>
            <person name="LaButti K.M."/>
            <person name="Lechner B.E."/>
            <person name="Liimatainen K."/>
            <person name="Lipzen A."/>
            <person name="Lukacs Z."/>
            <person name="Mihaltcheva S."/>
            <person name="Morgado L.N."/>
            <person name="Niskanen T."/>
            <person name="Noordeloos M.E."/>
            <person name="Ohm R.A."/>
            <person name="Ortiz-Santana B."/>
            <person name="Ovrebo C."/>
            <person name="Racz N."/>
            <person name="Riley R."/>
            <person name="Savchenko A."/>
            <person name="Shiryaev A."/>
            <person name="Soop K."/>
            <person name="Spirin V."/>
            <person name="Szebenyi C."/>
            <person name="Tomsovsky M."/>
            <person name="Tulloss R.E."/>
            <person name="Uehling J."/>
            <person name="Grigoriev I.V."/>
            <person name="Vagvolgyi C."/>
            <person name="Papp T."/>
            <person name="Martin F.M."/>
            <person name="Miettinen O."/>
            <person name="Hibbett D.S."/>
            <person name="Nagy L.G."/>
        </authorList>
    </citation>
    <scope>NUCLEOTIDE SEQUENCE [LARGE SCALE GENOMIC DNA]</scope>
    <source>
        <strain evidence="2 3">CBS 309.79</strain>
    </source>
</reference>
<evidence type="ECO:0000313" key="3">
    <source>
        <dbReference type="Proteomes" id="UP000305067"/>
    </source>
</evidence>
<evidence type="ECO:0000313" key="2">
    <source>
        <dbReference type="EMBL" id="TFK98816.1"/>
    </source>
</evidence>
<keyword evidence="3" id="KW-1185">Reference proteome</keyword>
<dbReference type="AlphaFoldDB" id="A0A5C3QB71"/>
<feature type="region of interest" description="Disordered" evidence="1">
    <location>
        <begin position="1"/>
        <end position="25"/>
    </location>
</feature>
<sequence>MSPPADNSLSSPAASPPLPERPPPSRFPSLLSSIVLVLVQRRLCPAAYTLPPPNAPLIPLPFDQTHISTVITRIHCTPLACIKTPPSLSSRYRLCFLVDINALCLDSTCCLASPL</sequence>
<name>A0A5C3QB71_9AGAR</name>
<dbReference type="Proteomes" id="UP000305067">
    <property type="component" value="Unassembled WGS sequence"/>
</dbReference>
<gene>
    <name evidence="2" type="ORF">BDV98DRAFT_195356</name>
</gene>
<proteinExistence type="predicted"/>
<accession>A0A5C3QB71</accession>
<evidence type="ECO:0000256" key="1">
    <source>
        <dbReference type="SAM" id="MobiDB-lite"/>
    </source>
</evidence>
<feature type="compositionally biased region" description="Pro residues" evidence="1">
    <location>
        <begin position="14"/>
        <end position="25"/>
    </location>
</feature>
<feature type="compositionally biased region" description="Low complexity" evidence="1">
    <location>
        <begin position="1"/>
        <end position="13"/>
    </location>
</feature>